<accession>A0ABS9BQM3</accession>
<proteinExistence type="predicted"/>
<comment type="caution">
    <text evidence="1">The sequence shown here is derived from an EMBL/GenBank/DDBJ whole genome shotgun (WGS) entry which is preliminary data.</text>
</comment>
<evidence type="ECO:0000313" key="2">
    <source>
        <dbReference type="Proteomes" id="UP001201449"/>
    </source>
</evidence>
<dbReference type="RefSeq" id="WP_234860425.1">
    <property type="nucleotide sequence ID" value="NZ_JAKEVZ010000002.1"/>
</dbReference>
<dbReference type="Pfam" id="PF11316">
    <property type="entry name" value="Rhamno_transf"/>
    <property type="match status" value="1"/>
</dbReference>
<evidence type="ECO:0000313" key="1">
    <source>
        <dbReference type="EMBL" id="MCF1750317.1"/>
    </source>
</evidence>
<keyword evidence="2" id="KW-1185">Reference proteome</keyword>
<reference evidence="1 2" key="1">
    <citation type="submission" date="2022-01" db="EMBL/GenBank/DDBJ databases">
        <title>Mariniradius saccharolyticus sp. nov., isolated from sediment of a river.</title>
        <authorList>
            <person name="Liu H."/>
        </authorList>
    </citation>
    <scope>NUCLEOTIDE SEQUENCE [LARGE SCALE GENOMIC DNA]</scope>
    <source>
        <strain evidence="1 2">RY-2</strain>
    </source>
</reference>
<gene>
    <name evidence="1" type="ORF">L0U89_04470</name>
</gene>
<dbReference type="Proteomes" id="UP001201449">
    <property type="component" value="Unassembled WGS sequence"/>
</dbReference>
<dbReference type="EMBL" id="JAKEVZ010000002">
    <property type="protein sequence ID" value="MCF1750317.1"/>
    <property type="molecule type" value="Genomic_DNA"/>
</dbReference>
<keyword evidence="1" id="KW-0808">Transferase</keyword>
<dbReference type="InterPro" id="IPR021466">
    <property type="entry name" value="Put_rhamnosyl_transferase"/>
</dbReference>
<name>A0ABS9BQM3_9BACT</name>
<sequence length="275" mass="31726">MTIKHFVFSRFNVQYLEMVPFNLGLDPEKWMEERIQLFFDYCYPSVRHQSQKNFQWVVFFDSRTPKVLLDQISAHDADGIIEFKFTDHWDKMDSEILNILKAVENDVDLIISSRLDCDDALSEKFVQTIQTKVTQEKCQPPYALNCSNGIILDVNSGIYYRKMMRSNPFISMVQDKDSLDRSIFGLQHQVVSDQINTIEIEDPKMWLQVVHGGNLVNKSSGLPLAKNLSGEFHVNSRTDEAKVNPFALVSAYLKYVGVRTNNLKFKIKQAIGNSK</sequence>
<dbReference type="GO" id="GO:0016740">
    <property type="term" value="F:transferase activity"/>
    <property type="evidence" value="ECO:0007669"/>
    <property type="project" value="UniProtKB-KW"/>
</dbReference>
<organism evidence="1 2">
    <name type="scientific">Mariniradius sediminis</name>
    <dbReference type="NCBI Taxonomy" id="2909237"/>
    <lineage>
        <taxon>Bacteria</taxon>
        <taxon>Pseudomonadati</taxon>
        <taxon>Bacteroidota</taxon>
        <taxon>Cytophagia</taxon>
        <taxon>Cytophagales</taxon>
        <taxon>Cyclobacteriaceae</taxon>
        <taxon>Mariniradius</taxon>
    </lineage>
</organism>
<protein>
    <submittedName>
        <fullName evidence="1">Rhamnosyl transferase</fullName>
    </submittedName>
</protein>